<proteinExistence type="predicted"/>
<sequence>MATRKAPAGRTLSARMRAAPACPAGDPTPSLLEGLGLVGLAGIEPVVLAALATETPLLLVGAHGSAKSLLLERLAIALGLVWRHYNAALVNYDDLIGYPLPDEHGGLRFVPTPASIWEAEAVFVDEISRARVDMQNRLFPIIHERRVQGMALPRLRHRWAAMNPPMPRDAEPDGEHYAGSQPLDLALADRFAWHVPMPDWRGLSEAEQERIIRADPEPGAPDGAALRRCLDEARALLPAVQARWSAPAARYVRILCGLLETAGVRLSARRAGVLLRNLLAVHAVRLSAPGVVAGAAESAGAASGADTDDLMSDSAWLALSHALPLAACGLPVNAGALLAAHREAWGLAAVRPDDPRAAVLTERDPARRVQLALRCGGLEDGELTAIVVDALSQLPAGACHALAEWLLETGAVARLSVVAADEAGARYRVLVAPDPLDIRTRAGSPQWRLWKGLEPRLARLDPKDPVDVRLANLIVHLFREGALGDDREAEPVVEAYRGTRERLGVEGRRIPGVHEAHP</sequence>
<evidence type="ECO:0000259" key="1">
    <source>
        <dbReference type="Pfam" id="PF07728"/>
    </source>
</evidence>
<organism evidence="2 3">
    <name type="scientific">Quisquiliibacterium transsilvanicum</name>
    <dbReference type="NCBI Taxonomy" id="1549638"/>
    <lineage>
        <taxon>Bacteria</taxon>
        <taxon>Pseudomonadati</taxon>
        <taxon>Pseudomonadota</taxon>
        <taxon>Betaproteobacteria</taxon>
        <taxon>Burkholderiales</taxon>
        <taxon>Burkholderiaceae</taxon>
        <taxon>Quisquiliibacterium</taxon>
    </lineage>
</organism>
<name>A0A7W8HFE5_9BURK</name>
<gene>
    <name evidence="2" type="ORF">HNQ70_000907</name>
</gene>
<dbReference type="GO" id="GO:0016887">
    <property type="term" value="F:ATP hydrolysis activity"/>
    <property type="evidence" value="ECO:0007669"/>
    <property type="project" value="InterPro"/>
</dbReference>
<dbReference type="InterPro" id="IPR027417">
    <property type="entry name" value="P-loop_NTPase"/>
</dbReference>
<protein>
    <submittedName>
        <fullName evidence="2">MoxR-like ATPase</fullName>
    </submittedName>
</protein>
<dbReference type="GO" id="GO:0005524">
    <property type="term" value="F:ATP binding"/>
    <property type="evidence" value="ECO:0007669"/>
    <property type="project" value="InterPro"/>
</dbReference>
<dbReference type="InterPro" id="IPR011704">
    <property type="entry name" value="ATPase_dyneun-rel_AAA"/>
</dbReference>
<dbReference type="RefSeq" id="WP_183964693.1">
    <property type="nucleotide sequence ID" value="NZ_BAABEW010000010.1"/>
</dbReference>
<dbReference type="Gene3D" id="3.40.50.300">
    <property type="entry name" value="P-loop containing nucleotide triphosphate hydrolases"/>
    <property type="match status" value="1"/>
</dbReference>
<dbReference type="EMBL" id="JACHGB010000002">
    <property type="protein sequence ID" value="MBB5270903.1"/>
    <property type="molecule type" value="Genomic_DNA"/>
</dbReference>
<feature type="domain" description="ATPase dynein-related AAA" evidence="1">
    <location>
        <begin position="56"/>
        <end position="150"/>
    </location>
</feature>
<dbReference type="SUPFAM" id="SSF52540">
    <property type="entry name" value="P-loop containing nucleoside triphosphate hydrolases"/>
    <property type="match status" value="1"/>
</dbReference>
<dbReference type="AlphaFoldDB" id="A0A7W8HFE5"/>
<dbReference type="Proteomes" id="UP000532440">
    <property type="component" value="Unassembled WGS sequence"/>
</dbReference>
<evidence type="ECO:0000313" key="3">
    <source>
        <dbReference type="Proteomes" id="UP000532440"/>
    </source>
</evidence>
<dbReference type="Pfam" id="PF07728">
    <property type="entry name" value="AAA_5"/>
    <property type="match status" value="1"/>
</dbReference>
<reference evidence="2 3" key="1">
    <citation type="submission" date="2020-08" db="EMBL/GenBank/DDBJ databases">
        <title>Genomic Encyclopedia of Type Strains, Phase IV (KMG-IV): sequencing the most valuable type-strain genomes for metagenomic binning, comparative biology and taxonomic classification.</title>
        <authorList>
            <person name="Goeker M."/>
        </authorList>
    </citation>
    <scope>NUCLEOTIDE SEQUENCE [LARGE SCALE GENOMIC DNA]</scope>
    <source>
        <strain evidence="2 3">DSM 29781</strain>
    </source>
</reference>
<comment type="caution">
    <text evidence="2">The sequence shown here is derived from an EMBL/GenBank/DDBJ whole genome shotgun (WGS) entry which is preliminary data.</text>
</comment>
<evidence type="ECO:0000313" key="2">
    <source>
        <dbReference type="EMBL" id="MBB5270903.1"/>
    </source>
</evidence>
<keyword evidence="3" id="KW-1185">Reference proteome</keyword>
<accession>A0A7W8HFE5</accession>